<organism evidence="6">
    <name type="scientific">Menopon gallinae</name>
    <name type="common">poultry shaft louse</name>
    <dbReference type="NCBI Taxonomy" id="328185"/>
    <lineage>
        <taxon>Eukaryota</taxon>
        <taxon>Metazoa</taxon>
        <taxon>Ecdysozoa</taxon>
        <taxon>Arthropoda</taxon>
        <taxon>Hexapoda</taxon>
        <taxon>Insecta</taxon>
        <taxon>Pterygota</taxon>
        <taxon>Neoptera</taxon>
        <taxon>Paraneoptera</taxon>
        <taxon>Psocodea</taxon>
        <taxon>Troctomorpha</taxon>
        <taxon>Phthiraptera</taxon>
        <taxon>Amblycera</taxon>
        <taxon>Menoponidae</taxon>
        <taxon>Menopon</taxon>
    </lineage>
</organism>
<dbReference type="PRINTS" id="PR00320">
    <property type="entry name" value="GPROTEINBRPT"/>
</dbReference>
<evidence type="ECO:0000313" key="6">
    <source>
        <dbReference type="EMBL" id="KAL0270524.1"/>
    </source>
</evidence>
<dbReference type="PROSITE" id="PS50294">
    <property type="entry name" value="WD_REPEATS_REGION"/>
    <property type="match status" value="6"/>
</dbReference>
<accession>A0AAW2HKU2</accession>
<dbReference type="PROSITE" id="PS50082">
    <property type="entry name" value="WD_REPEATS_2"/>
    <property type="match status" value="6"/>
</dbReference>
<gene>
    <name evidence="4" type="primary">Ciao1</name>
    <name evidence="6" type="ORF">PYX00_007910</name>
</gene>
<evidence type="ECO:0000256" key="5">
    <source>
        <dbReference type="PROSITE-ProRule" id="PRU00221"/>
    </source>
</evidence>
<dbReference type="GO" id="GO:0097361">
    <property type="term" value="C:cytosolic [4Fe-4S] assembly targeting complex"/>
    <property type="evidence" value="ECO:0007669"/>
    <property type="project" value="InterPro"/>
</dbReference>
<evidence type="ECO:0000256" key="3">
    <source>
        <dbReference type="ARBA" id="ARBA00060126"/>
    </source>
</evidence>
<feature type="repeat" description="WD" evidence="5">
    <location>
        <begin position="100"/>
        <end position="141"/>
    </location>
</feature>
<keyword evidence="2" id="KW-0677">Repeat</keyword>
<comment type="similarity">
    <text evidence="4">Belongs to the WD repeat CIA1 family.</text>
</comment>
<feature type="repeat" description="WD" evidence="5">
    <location>
        <begin position="10"/>
        <end position="42"/>
    </location>
</feature>
<dbReference type="PANTHER" id="PTHR19920:SF0">
    <property type="entry name" value="CYTOSOLIC IRON-SULFUR PROTEIN ASSEMBLY PROTEIN CIAO1-RELATED"/>
    <property type="match status" value="1"/>
</dbReference>
<dbReference type="InterPro" id="IPR001680">
    <property type="entry name" value="WD40_rpt"/>
</dbReference>
<dbReference type="InterPro" id="IPR028608">
    <property type="entry name" value="CIAO1/Cia1"/>
</dbReference>
<protein>
    <recommendedName>
        <fullName evidence="4">Probable cytosolic iron-sulfur protein assembly protein Ciao1</fullName>
    </recommendedName>
</protein>
<evidence type="ECO:0000256" key="2">
    <source>
        <dbReference type="ARBA" id="ARBA00022737"/>
    </source>
</evidence>
<evidence type="ECO:0000256" key="4">
    <source>
        <dbReference type="HAMAP-Rule" id="MF_03037"/>
    </source>
</evidence>
<feature type="repeat" description="WD" evidence="5">
    <location>
        <begin position="56"/>
        <end position="88"/>
    </location>
</feature>
<feature type="repeat" description="WD" evidence="5">
    <location>
        <begin position="191"/>
        <end position="223"/>
    </location>
</feature>
<dbReference type="HAMAP" id="MF_03037">
    <property type="entry name" value="ciao1"/>
    <property type="match status" value="1"/>
</dbReference>
<comment type="function">
    <text evidence="3">Key component of the cytosolic iron-sulfur protein assembly (CIA) complex, a multiprotein complex that mediates the incorporation of iron-sulfur cluster into extramitochondrial Fe/S proteins. As a CIA complex component, interacts specifically with CIAO2A or CIAO2B and MMS19 to assist different branches of iron-sulfur protein assembly, depending of its interactors. The complex CIAO1:CIAO2B:MMS19 binds to and facilitates the assembly of most cytosolic-nuclear Fe/S proteins. CIAO1:CIAO2A specifically matures ACO1 and stabilizes IREB2. Seems to specifically modulate the transactivation activity of WT1. As part of the mitotic spindle-associated MMXD complex it may play a role in chromosome segregation.</text>
</comment>
<dbReference type="InterPro" id="IPR019775">
    <property type="entry name" value="WD40_repeat_CS"/>
</dbReference>
<dbReference type="AlphaFoldDB" id="A0AAW2HKU2"/>
<dbReference type="SUPFAM" id="SSF50978">
    <property type="entry name" value="WD40 repeat-like"/>
    <property type="match status" value="1"/>
</dbReference>
<dbReference type="PANTHER" id="PTHR19920">
    <property type="entry name" value="WD40 PROTEIN CIAO1"/>
    <property type="match status" value="1"/>
</dbReference>
<name>A0AAW2HKU2_9NEOP</name>
<dbReference type="PROSITE" id="PS00678">
    <property type="entry name" value="WD_REPEATS_1"/>
    <property type="match status" value="1"/>
</dbReference>
<dbReference type="InterPro" id="IPR020472">
    <property type="entry name" value="WD40_PAC1"/>
</dbReference>
<feature type="repeat" description="WD" evidence="5">
    <location>
        <begin position="145"/>
        <end position="177"/>
    </location>
</feature>
<keyword evidence="1 5" id="KW-0853">WD repeat</keyword>
<dbReference type="Pfam" id="PF00400">
    <property type="entry name" value="WD40"/>
    <property type="match status" value="7"/>
</dbReference>
<dbReference type="InterPro" id="IPR015943">
    <property type="entry name" value="WD40/YVTN_repeat-like_dom_sf"/>
</dbReference>
<dbReference type="InterPro" id="IPR036322">
    <property type="entry name" value="WD40_repeat_dom_sf"/>
</dbReference>
<feature type="repeat" description="WD" evidence="5">
    <location>
        <begin position="300"/>
        <end position="336"/>
    </location>
</feature>
<reference evidence="6" key="1">
    <citation type="journal article" date="2024" name="Gigascience">
        <title>Chromosome-level genome of the poultry shaft louse Menopon gallinae provides insight into the host-switching and adaptive evolution of parasitic lice.</title>
        <authorList>
            <person name="Xu Y."/>
            <person name="Ma L."/>
            <person name="Liu S."/>
            <person name="Liang Y."/>
            <person name="Liu Q."/>
            <person name="He Z."/>
            <person name="Tian L."/>
            <person name="Duan Y."/>
            <person name="Cai W."/>
            <person name="Li H."/>
            <person name="Song F."/>
        </authorList>
    </citation>
    <scope>NUCLEOTIDE SEQUENCE</scope>
    <source>
        <strain evidence="6">Cailab_2023a</strain>
    </source>
</reference>
<comment type="function">
    <text evidence="4">Essential component of the cytosolic iron-sulfur (Fe/S) protein assembly machinery. Required for the maturation of extramitochondrial Fe/S proteins.</text>
</comment>
<proteinExistence type="inferred from homology"/>
<dbReference type="EMBL" id="JARGDH010000004">
    <property type="protein sequence ID" value="KAL0270524.1"/>
    <property type="molecule type" value="Genomic_DNA"/>
</dbReference>
<dbReference type="Gene3D" id="2.130.10.10">
    <property type="entry name" value="YVTN repeat-like/Quinoprotein amine dehydrogenase"/>
    <property type="match status" value="1"/>
</dbReference>
<comment type="caution">
    <text evidence="6">The sequence shown here is derived from an EMBL/GenBank/DDBJ whole genome shotgun (WGS) entry which is preliminary data.</text>
</comment>
<dbReference type="GO" id="GO:0016226">
    <property type="term" value="P:iron-sulfur cluster assembly"/>
    <property type="evidence" value="ECO:0007669"/>
    <property type="project" value="UniProtKB-UniRule"/>
</dbReference>
<dbReference type="FunFam" id="2.130.10.10:FF:000136">
    <property type="entry name" value="Probable cytosolic iron-sulfur protein assembly protein CIAO1"/>
    <property type="match status" value="1"/>
</dbReference>
<sequence length="336" mass="37808">MARLELIETLKGHDGRAWNVAWHPKGNILASCGEDKTICLWSKDCLGKWQCKVKLTEGHTRAIREINWSPCGNYLASASFDATIGIWDKNNGDWECNATLEGHENEVKSVCWAKSGQLLATCSRDKSVWVWEIADGNEYECAAVLNAHTQDVKKVRWHPNDDLLVSASYDNTIKVFKEDVVDNDWTCQCTLTSHDSTVWSISFDKTGSRFASVSDDKTLKIWKEFKPNNKEGIHTPENESVWKCICTLSGYHDRTIYDVSWCGLTDFIATACGDDCIRVFQESQSQGEPDVNFELVCTNRSAHSQDVNAVIWNPVTPGLLASCGDDGLVKLWQFQQ</sequence>
<evidence type="ECO:0000256" key="1">
    <source>
        <dbReference type="ARBA" id="ARBA00022574"/>
    </source>
</evidence>
<dbReference type="SMART" id="SM00320">
    <property type="entry name" value="WD40"/>
    <property type="match status" value="7"/>
</dbReference>
<dbReference type="CDD" id="cd00200">
    <property type="entry name" value="WD40"/>
    <property type="match status" value="1"/>
</dbReference>